<dbReference type="AlphaFoldDB" id="A0A2P6NAG6"/>
<keyword evidence="10" id="KW-0675">Receptor</keyword>
<sequence length="235" mass="26385">MVFRQHNNLTEVGDHFLWGGIATMACFSLIFFLQSARATHALVRGYALKHAIACVIAALSYFLMSHQVGMFRKDTGRAWFYLRYLEYAITTPLLMYDFANLSQAGTFTSGLVLLLTEGIVLATFYAGSLQDRTFMWRIFAGICFAGVFLAYLILVECRPANKAWTGLTNAKGVLFIAMFIVYALGWGLSEGGQLIPVDFTHLWFVIADNIARCFLGALFIWITHNVMQEIDTKGK</sequence>
<evidence type="ECO:0000313" key="12">
    <source>
        <dbReference type="EMBL" id="PRP80929.1"/>
    </source>
</evidence>
<dbReference type="InParanoid" id="A0A2P6NAG6"/>
<proteinExistence type="inferred from homology"/>
<feature type="transmembrane region" description="Helical" evidence="11">
    <location>
        <begin position="201"/>
        <end position="223"/>
    </location>
</feature>
<evidence type="ECO:0000256" key="7">
    <source>
        <dbReference type="ARBA" id="ARBA00022989"/>
    </source>
</evidence>
<gene>
    <name evidence="12" type="ORF">PROFUN_11258</name>
</gene>
<comment type="similarity">
    <text evidence="2">Belongs to the archaeal/bacterial/fungal opsin family.</text>
</comment>
<feature type="transmembrane region" description="Helical" evidence="11">
    <location>
        <begin position="111"/>
        <end position="128"/>
    </location>
</feature>
<dbReference type="EMBL" id="MDYQ01000134">
    <property type="protein sequence ID" value="PRP80929.1"/>
    <property type="molecule type" value="Genomic_DNA"/>
</dbReference>
<evidence type="ECO:0000256" key="8">
    <source>
        <dbReference type="ARBA" id="ARBA00022991"/>
    </source>
</evidence>
<evidence type="ECO:0000256" key="4">
    <source>
        <dbReference type="ARBA" id="ARBA00022606"/>
    </source>
</evidence>
<feature type="transmembrane region" description="Helical" evidence="11">
    <location>
        <begin position="134"/>
        <end position="155"/>
    </location>
</feature>
<feature type="transmembrane region" description="Helical" evidence="11">
    <location>
        <begin position="78"/>
        <end position="99"/>
    </location>
</feature>
<keyword evidence="7 11" id="KW-1133">Transmembrane helix</keyword>
<keyword evidence="5 11" id="KW-0812">Transmembrane</keyword>
<dbReference type="PANTHER" id="PTHR28286">
    <property type="match status" value="1"/>
</dbReference>
<keyword evidence="3" id="KW-0600">Photoreceptor protein</keyword>
<dbReference type="SUPFAM" id="SSF81321">
    <property type="entry name" value="Family A G protein-coupled receptor-like"/>
    <property type="match status" value="1"/>
</dbReference>
<dbReference type="PANTHER" id="PTHR28286:SF2">
    <property type="entry name" value="BACTERIORHODOPSIN _OPSIN, NOPA (EUROFUNG)"/>
    <property type="match status" value="1"/>
</dbReference>
<evidence type="ECO:0000256" key="10">
    <source>
        <dbReference type="ARBA" id="ARBA00023170"/>
    </source>
</evidence>
<dbReference type="STRING" id="1890364.A0A2P6NAG6"/>
<dbReference type="GO" id="GO:0007602">
    <property type="term" value="P:phototransduction"/>
    <property type="evidence" value="ECO:0007669"/>
    <property type="project" value="UniProtKB-KW"/>
</dbReference>
<keyword evidence="4" id="KW-0716">Sensory transduction</keyword>
<dbReference type="SMART" id="SM01021">
    <property type="entry name" value="Bac_rhodopsin"/>
    <property type="match status" value="1"/>
</dbReference>
<dbReference type="Pfam" id="PF01036">
    <property type="entry name" value="Bac_rhodopsin"/>
    <property type="match status" value="1"/>
</dbReference>
<feature type="transmembrane region" description="Helical" evidence="11">
    <location>
        <begin position="46"/>
        <end position="66"/>
    </location>
</feature>
<evidence type="ECO:0000256" key="9">
    <source>
        <dbReference type="ARBA" id="ARBA00023136"/>
    </source>
</evidence>
<feature type="transmembrane region" description="Helical" evidence="11">
    <location>
        <begin position="167"/>
        <end position="189"/>
    </location>
</feature>
<evidence type="ECO:0000256" key="2">
    <source>
        <dbReference type="ARBA" id="ARBA00008130"/>
    </source>
</evidence>
<keyword evidence="8" id="KW-0157">Chromophore</keyword>
<dbReference type="PRINTS" id="PR00251">
    <property type="entry name" value="BACTRLOPSIN"/>
</dbReference>
<dbReference type="Proteomes" id="UP000241769">
    <property type="component" value="Unassembled WGS sequence"/>
</dbReference>
<dbReference type="InterPro" id="IPR001425">
    <property type="entry name" value="Arc/bac/fun_rhodopsins"/>
</dbReference>
<evidence type="ECO:0000256" key="1">
    <source>
        <dbReference type="ARBA" id="ARBA00004141"/>
    </source>
</evidence>
<comment type="subcellular location">
    <subcellularLocation>
        <location evidence="1">Membrane</location>
        <topology evidence="1">Multi-pass membrane protein</topology>
    </subcellularLocation>
</comment>
<evidence type="ECO:0000256" key="3">
    <source>
        <dbReference type="ARBA" id="ARBA00022543"/>
    </source>
</evidence>
<keyword evidence="6" id="KW-0681">Retinal protein</keyword>
<protein>
    <recommendedName>
        <fullName evidence="14">Rhodopsin</fullName>
    </recommendedName>
</protein>
<dbReference type="Gene3D" id="1.20.1070.10">
    <property type="entry name" value="Rhodopsin 7-helix transmembrane proteins"/>
    <property type="match status" value="1"/>
</dbReference>
<dbReference type="GO" id="GO:0009881">
    <property type="term" value="F:photoreceptor activity"/>
    <property type="evidence" value="ECO:0007669"/>
    <property type="project" value="UniProtKB-KW"/>
</dbReference>
<keyword evidence="13" id="KW-1185">Reference proteome</keyword>
<evidence type="ECO:0000256" key="6">
    <source>
        <dbReference type="ARBA" id="ARBA00022925"/>
    </source>
</evidence>
<reference evidence="12 13" key="1">
    <citation type="journal article" date="2018" name="Genome Biol. Evol.">
        <title>Multiple Roots of Fruiting Body Formation in Amoebozoa.</title>
        <authorList>
            <person name="Hillmann F."/>
            <person name="Forbes G."/>
            <person name="Novohradska S."/>
            <person name="Ferling I."/>
            <person name="Riege K."/>
            <person name="Groth M."/>
            <person name="Westermann M."/>
            <person name="Marz M."/>
            <person name="Spaller T."/>
            <person name="Winckler T."/>
            <person name="Schaap P."/>
            <person name="Glockner G."/>
        </authorList>
    </citation>
    <scope>NUCLEOTIDE SEQUENCE [LARGE SCALE GENOMIC DNA]</scope>
    <source>
        <strain evidence="12 13">Jena</strain>
    </source>
</reference>
<feature type="transmembrane region" description="Helical" evidence="11">
    <location>
        <begin position="16"/>
        <end position="34"/>
    </location>
</feature>
<evidence type="ECO:0000256" key="11">
    <source>
        <dbReference type="SAM" id="Phobius"/>
    </source>
</evidence>
<evidence type="ECO:0008006" key="14">
    <source>
        <dbReference type="Google" id="ProtNLM"/>
    </source>
</evidence>
<comment type="caution">
    <text evidence="12">The sequence shown here is derived from an EMBL/GenBank/DDBJ whole genome shotgun (WGS) entry which is preliminary data.</text>
</comment>
<name>A0A2P6NAG6_9EUKA</name>
<dbReference type="PROSITE" id="PS51257">
    <property type="entry name" value="PROKAR_LIPOPROTEIN"/>
    <property type="match status" value="1"/>
</dbReference>
<dbReference type="GO" id="GO:0005886">
    <property type="term" value="C:plasma membrane"/>
    <property type="evidence" value="ECO:0007669"/>
    <property type="project" value="TreeGrafter"/>
</dbReference>
<dbReference type="OrthoDB" id="536545at2759"/>
<accession>A0A2P6NAG6</accession>
<organism evidence="12 13">
    <name type="scientific">Planoprotostelium fungivorum</name>
    <dbReference type="NCBI Taxonomy" id="1890364"/>
    <lineage>
        <taxon>Eukaryota</taxon>
        <taxon>Amoebozoa</taxon>
        <taxon>Evosea</taxon>
        <taxon>Variosea</taxon>
        <taxon>Cavosteliida</taxon>
        <taxon>Cavosteliaceae</taxon>
        <taxon>Planoprotostelium</taxon>
    </lineage>
</organism>
<evidence type="ECO:0000256" key="5">
    <source>
        <dbReference type="ARBA" id="ARBA00022692"/>
    </source>
</evidence>
<keyword evidence="9 11" id="KW-0472">Membrane</keyword>
<evidence type="ECO:0000313" key="13">
    <source>
        <dbReference type="Proteomes" id="UP000241769"/>
    </source>
</evidence>